<dbReference type="AlphaFoldDB" id="A0A7Y9GPC1"/>
<proteinExistence type="predicted"/>
<reference evidence="2 3" key="1">
    <citation type="submission" date="2020-07" db="EMBL/GenBank/DDBJ databases">
        <title>Sequencing the genomes of 1000 actinobacteria strains.</title>
        <authorList>
            <person name="Klenk H.-P."/>
        </authorList>
    </citation>
    <scope>NUCLEOTIDE SEQUENCE [LARGE SCALE GENOMIC DNA]</scope>
    <source>
        <strain evidence="2 3">DSM 24662</strain>
    </source>
</reference>
<dbReference type="RefSeq" id="WP_179489772.1">
    <property type="nucleotide sequence ID" value="NZ_JACCBV010000001.1"/>
</dbReference>
<sequence length="311" mass="32797">MNTHVVLGGNGSAGRATVAALIAKGLDVVSVSRTSAAPSGARSAVANLLDLAQTRAAVDRASVVYLAAGLPYSTKAWRAQWPVVMRNTIAAARDSGAHLVFLDNVYPYGQVDGPMTEQTPYRPTTGKGRLRLELIRMLQSATDGGFGATIVRSADFYGPGVATSVFNTFVIDNVVAGKPPVWMFDASHRHSMTFVPDLGEALALVGTTPAAQGRTWHAPTATPALTGEQLMLLATGGARPVRTMSRFTVRLGGLFVPTARETLELSYQNTSDYVFDSSAIERELGLVPTSYEEGIARSLKAARSGASAAAR</sequence>
<dbReference type="Gene3D" id="3.40.50.720">
    <property type="entry name" value="NAD(P)-binding Rossmann-like Domain"/>
    <property type="match status" value="1"/>
</dbReference>
<dbReference type="InterPro" id="IPR001509">
    <property type="entry name" value="Epimerase_deHydtase"/>
</dbReference>
<dbReference type="SUPFAM" id="SSF51735">
    <property type="entry name" value="NAD(P)-binding Rossmann-fold domains"/>
    <property type="match status" value="1"/>
</dbReference>
<dbReference type="PANTHER" id="PTHR43245:SF13">
    <property type="entry name" value="UDP-D-APIOSE_UDP-D-XYLOSE SYNTHASE 2"/>
    <property type="match status" value="1"/>
</dbReference>
<evidence type="ECO:0000313" key="2">
    <source>
        <dbReference type="EMBL" id="NYE20067.1"/>
    </source>
</evidence>
<dbReference type="InterPro" id="IPR050177">
    <property type="entry name" value="Lipid_A_modif_metabolic_enz"/>
</dbReference>
<dbReference type="Proteomes" id="UP000576969">
    <property type="component" value="Unassembled WGS sequence"/>
</dbReference>
<comment type="caution">
    <text evidence="2">The sequence shown here is derived from an EMBL/GenBank/DDBJ whole genome shotgun (WGS) entry which is preliminary data.</text>
</comment>
<dbReference type="EMBL" id="JACCBV010000001">
    <property type="protein sequence ID" value="NYE20067.1"/>
    <property type="molecule type" value="Genomic_DNA"/>
</dbReference>
<feature type="domain" description="NAD-dependent epimerase/dehydratase" evidence="1">
    <location>
        <begin position="5"/>
        <end position="211"/>
    </location>
</feature>
<evidence type="ECO:0000313" key="3">
    <source>
        <dbReference type="Proteomes" id="UP000576969"/>
    </source>
</evidence>
<dbReference type="Pfam" id="PF01370">
    <property type="entry name" value="Epimerase"/>
    <property type="match status" value="1"/>
</dbReference>
<evidence type="ECO:0000259" key="1">
    <source>
        <dbReference type="Pfam" id="PF01370"/>
    </source>
</evidence>
<accession>A0A7Y9GPC1</accession>
<gene>
    <name evidence="2" type="ORF">BJ991_002095</name>
</gene>
<dbReference type="PANTHER" id="PTHR43245">
    <property type="entry name" value="BIFUNCTIONAL POLYMYXIN RESISTANCE PROTEIN ARNA"/>
    <property type="match status" value="1"/>
</dbReference>
<dbReference type="InterPro" id="IPR036291">
    <property type="entry name" value="NAD(P)-bd_dom_sf"/>
</dbReference>
<protein>
    <submittedName>
        <fullName evidence="2">Nucleoside-diphosphate-sugar epimerase</fullName>
    </submittedName>
</protein>
<organism evidence="2 3">
    <name type="scientific">Microbacterium immunditiarum</name>
    <dbReference type="NCBI Taxonomy" id="337480"/>
    <lineage>
        <taxon>Bacteria</taxon>
        <taxon>Bacillati</taxon>
        <taxon>Actinomycetota</taxon>
        <taxon>Actinomycetes</taxon>
        <taxon>Micrococcales</taxon>
        <taxon>Microbacteriaceae</taxon>
        <taxon>Microbacterium</taxon>
    </lineage>
</organism>
<name>A0A7Y9GPC1_9MICO</name>
<keyword evidence="3" id="KW-1185">Reference proteome</keyword>